<feature type="transmembrane region" description="Helical" evidence="7">
    <location>
        <begin position="55"/>
        <end position="75"/>
    </location>
</feature>
<accession>A0A9Q3ZH76</accession>
<dbReference type="GO" id="GO:0005886">
    <property type="term" value="C:plasma membrane"/>
    <property type="evidence" value="ECO:0007669"/>
    <property type="project" value="UniProtKB-SubCell"/>
</dbReference>
<keyword evidence="5 7" id="KW-1133">Transmembrane helix</keyword>
<keyword evidence="3" id="KW-1003">Cell membrane</keyword>
<evidence type="ECO:0000313" key="9">
    <source>
        <dbReference type="Proteomes" id="UP001107961"/>
    </source>
</evidence>
<dbReference type="PANTHER" id="PTHR33452:SF1">
    <property type="entry name" value="INNER MEMBRANE PROTEIN YPHA-RELATED"/>
    <property type="match status" value="1"/>
</dbReference>
<comment type="similarity">
    <text evidence="2">Belongs to the DoxX family.</text>
</comment>
<protein>
    <submittedName>
        <fullName evidence="8">DoxX family protein</fullName>
    </submittedName>
</protein>
<gene>
    <name evidence="8" type="ORF">LZG35_17875</name>
</gene>
<dbReference type="Pfam" id="PF07681">
    <property type="entry name" value="DoxX"/>
    <property type="match status" value="1"/>
</dbReference>
<proteinExistence type="inferred from homology"/>
<evidence type="ECO:0000256" key="5">
    <source>
        <dbReference type="ARBA" id="ARBA00022989"/>
    </source>
</evidence>
<sequence>MKRIPIICCAEPDQRPNTGLYASPTQSETASKETNKTYERLLFPRLGVLYERAEPVLYAMLRFAFGAVLFTHGLPKALGTSHGSMADPMAGSVNLIQNVMGLPFAPQLAFLVMLLETVGALMLAIGLWARPVAFIITLQMAGISYALGPTWPWIDRGIEFPVLMGFLALYIAVRGSGHFAVDRKLRLVI</sequence>
<organism evidence="8 9">
    <name type="scientific">Alloalcanivorax xenomutans</name>
    <dbReference type="NCBI Taxonomy" id="1094342"/>
    <lineage>
        <taxon>Bacteria</taxon>
        <taxon>Pseudomonadati</taxon>
        <taxon>Pseudomonadota</taxon>
        <taxon>Gammaproteobacteria</taxon>
        <taxon>Oceanospirillales</taxon>
        <taxon>Alcanivoracaceae</taxon>
        <taxon>Alloalcanivorax</taxon>
    </lineage>
</organism>
<dbReference type="Proteomes" id="UP001107961">
    <property type="component" value="Unassembled WGS sequence"/>
</dbReference>
<dbReference type="RefSeq" id="WP_233918070.1">
    <property type="nucleotide sequence ID" value="NZ_CBDDTQ010000001.1"/>
</dbReference>
<reference evidence="8" key="1">
    <citation type="submission" date="2022-01" db="EMBL/GenBank/DDBJ databases">
        <authorList>
            <person name="Karlyshev A.V."/>
            <person name="Jaspars M."/>
        </authorList>
    </citation>
    <scope>NUCLEOTIDE SEQUENCE</scope>
    <source>
        <strain evidence="8">AGSA3-2</strain>
    </source>
</reference>
<dbReference type="AlphaFoldDB" id="A0A9Q3ZH76"/>
<keyword evidence="9" id="KW-1185">Reference proteome</keyword>
<evidence type="ECO:0000256" key="1">
    <source>
        <dbReference type="ARBA" id="ARBA00004651"/>
    </source>
</evidence>
<dbReference type="InterPro" id="IPR032808">
    <property type="entry name" value="DoxX"/>
</dbReference>
<comment type="subcellular location">
    <subcellularLocation>
        <location evidence="1">Cell membrane</location>
        <topology evidence="1">Multi-pass membrane protein</topology>
    </subcellularLocation>
</comment>
<keyword evidence="4 7" id="KW-0812">Transmembrane</keyword>
<evidence type="ECO:0000256" key="7">
    <source>
        <dbReference type="SAM" id="Phobius"/>
    </source>
</evidence>
<dbReference type="EMBL" id="JAJVKT010000025">
    <property type="protein sequence ID" value="MCE7510509.1"/>
    <property type="molecule type" value="Genomic_DNA"/>
</dbReference>
<name>A0A9Q3ZH76_9GAMM</name>
<evidence type="ECO:0000256" key="2">
    <source>
        <dbReference type="ARBA" id="ARBA00006679"/>
    </source>
</evidence>
<comment type="caution">
    <text evidence="8">The sequence shown here is derived from an EMBL/GenBank/DDBJ whole genome shotgun (WGS) entry which is preliminary data.</text>
</comment>
<dbReference type="PANTHER" id="PTHR33452">
    <property type="entry name" value="OXIDOREDUCTASE CATD-RELATED"/>
    <property type="match status" value="1"/>
</dbReference>
<dbReference type="GeneID" id="94686240"/>
<evidence type="ECO:0000256" key="6">
    <source>
        <dbReference type="ARBA" id="ARBA00023136"/>
    </source>
</evidence>
<evidence type="ECO:0000256" key="4">
    <source>
        <dbReference type="ARBA" id="ARBA00022692"/>
    </source>
</evidence>
<evidence type="ECO:0000313" key="8">
    <source>
        <dbReference type="EMBL" id="MCE7510509.1"/>
    </source>
</evidence>
<feature type="transmembrane region" description="Helical" evidence="7">
    <location>
        <begin position="160"/>
        <end position="181"/>
    </location>
</feature>
<feature type="transmembrane region" description="Helical" evidence="7">
    <location>
        <begin position="127"/>
        <end position="148"/>
    </location>
</feature>
<keyword evidence="6 7" id="KW-0472">Membrane</keyword>
<dbReference type="InterPro" id="IPR051907">
    <property type="entry name" value="DoxX-like_oxidoreductase"/>
</dbReference>
<evidence type="ECO:0000256" key="3">
    <source>
        <dbReference type="ARBA" id="ARBA00022475"/>
    </source>
</evidence>